<dbReference type="EMBL" id="CAJNOH010000595">
    <property type="protein sequence ID" value="CAF1083936.1"/>
    <property type="molecule type" value="Genomic_DNA"/>
</dbReference>
<feature type="compositionally biased region" description="Low complexity" evidence="2">
    <location>
        <begin position="42"/>
        <end position="52"/>
    </location>
</feature>
<evidence type="ECO:0000313" key="5">
    <source>
        <dbReference type="EMBL" id="CAF1274446.1"/>
    </source>
</evidence>
<reference evidence="4" key="1">
    <citation type="submission" date="2021-02" db="EMBL/GenBank/DDBJ databases">
        <authorList>
            <person name="Nowell W R."/>
        </authorList>
    </citation>
    <scope>NUCLEOTIDE SEQUENCE</scope>
</reference>
<dbReference type="GO" id="GO:0005509">
    <property type="term" value="F:calcium ion binding"/>
    <property type="evidence" value="ECO:0007669"/>
    <property type="project" value="TreeGrafter"/>
</dbReference>
<dbReference type="GO" id="GO:0005544">
    <property type="term" value="F:calcium-dependent phospholipid binding"/>
    <property type="evidence" value="ECO:0007669"/>
    <property type="project" value="TreeGrafter"/>
</dbReference>
<dbReference type="SMART" id="SM00239">
    <property type="entry name" value="C2"/>
    <property type="match status" value="2"/>
</dbReference>
<feature type="compositionally biased region" description="Polar residues" evidence="2">
    <location>
        <begin position="83"/>
        <end position="108"/>
    </location>
</feature>
<organism evidence="4 6">
    <name type="scientific">Rotaria sordida</name>
    <dbReference type="NCBI Taxonomy" id="392033"/>
    <lineage>
        <taxon>Eukaryota</taxon>
        <taxon>Metazoa</taxon>
        <taxon>Spiralia</taxon>
        <taxon>Gnathifera</taxon>
        <taxon>Rotifera</taxon>
        <taxon>Eurotatoria</taxon>
        <taxon>Bdelloidea</taxon>
        <taxon>Philodinida</taxon>
        <taxon>Philodinidae</taxon>
        <taxon>Rotaria</taxon>
    </lineage>
</organism>
<dbReference type="GO" id="GO:0000149">
    <property type="term" value="F:SNARE binding"/>
    <property type="evidence" value="ECO:0007669"/>
    <property type="project" value="TreeGrafter"/>
</dbReference>
<dbReference type="GO" id="GO:0030276">
    <property type="term" value="F:clathrin binding"/>
    <property type="evidence" value="ECO:0007669"/>
    <property type="project" value="TreeGrafter"/>
</dbReference>
<dbReference type="GO" id="GO:0001786">
    <property type="term" value="F:phosphatidylserine binding"/>
    <property type="evidence" value="ECO:0007669"/>
    <property type="project" value="TreeGrafter"/>
</dbReference>
<accession>A0A814MW84</accession>
<dbReference type="PRINTS" id="PR00360">
    <property type="entry name" value="C2DOMAIN"/>
</dbReference>
<protein>
    <recommendedName>
        <fullName evidence="3">C2 domain-containing protein</fullName>
    </recommendedName>
</protein>
<dbReference type="GO" id="GO:0017156">
    <property type="term" value="P:calcium-ion regulated exocytosis"/>
    <property type="evidence" value="ECO:0007669"/>
    <property type="project" value="TreeGrafter"/>
</dbReference>
<dbReference type="PROSITE" id="PS50004">
    <property type="entry name" value="C2"/>
    <property type="match status" value="2"/>
</dbReference>
<name>A0A814MW84_9BILA</name>
<dbReference type="EMBL" id="CAJNOL010001046">
    <property type="protein sequence ID" value="CAF1274446.1"/>
    <property type="molecule type" value="Genomic_DNA"/>
</dbReference>
<dbReference type="InterPro" id="IPR000008">
    <property type="entry name" value="C2_dom"/>
</dbReference>
<feature type="region of interest" description="Disordered" evidence="2">
    <location>
        <begin position="40"/>
        <end position="117"/>
    </location>
</feature>
<feature type="domain" description="C2" evidence="3">
    <location>
        <begin position="272"/>
        <end position="394"/>
    </location>
</feature>
<keyword evidence="1" id="KW-0677">Repeat</keyword>
<dbReference type="GO" id="GO:0005886">
    <property type="term" value="C:plasma membrane"/>
    <property type="evidence" value="ECO:0007669"/>
    <property type="project" value="TreeGrafter"/>
</dbReference>
<dbReference type="AlphaFoldDB" id="A0A814MW84"/>
<evidence type="ECO:0000313" key="4">
    <source>
        <dbReference type="EMBL" id="CAF1083936.1"/>
    </source>
</evidence>
<comment type="caution">
    <text evidence="4">The sequence shown here is derived from an EMBL/GenBank/DDBJ whole genome shotgun (WGS) entry which is preliminary data.</text>
</comment>
<feature type="compositionally biased region" description="Low complexity" evidence="2">
    <location>
        <begin position="61"/>
        <end position="82"/>
    </location>
</feature>
<proteinExistence type="predicted"/>
<dbReference type="InterPro" id="IPR001565">
    <property type="entry name" value="Synaptotagmin"/>
</dbReference>
<evidence type="ECO:0000313" key="7">
    <source>
        <dbReference type="Proteomes" id="UP000663870"/>
    </source>
</evidence>
<evidence type="ECO:0000259" key="3">
    <source>
        <dbReference type="PROSITE" id="PS50004"/>
    </source>
</evidence>
<dbReference type="SUPFAM" id="SSF49562">
    <property type="entry name" value="C2 domain (Calcium/lipid-binding domain, CaLB)"/>
    <property type="match status" value="2"/>
</dbReference>
<evidence type="ECO:0000256" key="2">
    <source>
        <dbReference type="SAM" id="MobiDB-lite"/>
    </source>
</evidence>
<evidence type="ECO:0000256" key="1">
    <source>
        <dbReference type="ARBA" id="ARBA00022737"/>
    </source>
</evidence>
<evidence type="ECO:0000313" key="6">
    <source>
        <dbReference type="Proteomes" id="UP000663854"/>
    </source>
</evidence>
<dbReference type="PANTHER" id="PTHR10024">
    <property type="entry name" value="SYNAPTOTAGMIN"/>
    <property type="match status" value="1"/>
</dbReference>
<sequence length="566" mass="63932">MSDLFKIRSFVGNQVERLSSPKNILVDKFRQTVDQIKLPFSTTTTTTTTNNNERGDDLTMNEPPLNSRPSESSSNSSVSSTEQTNFTAPISSKSIARSNQSTHPHSQRLSSLLSPASPISSPKLLSNFKTLTDRLSRRQSILRRHVSESNQADETLLTNNDDKFLSQSIDQNNPSNEINLSSNNNNINHDLNAITDVTTKLLGRSRSLIRQSTDTTCTFPIRNPLRRMESIETVEIPGLNGVKSIRYLHDKLGKLQPDLYMKQILQSDPTYGCGKLTFTLFYNQQLTSLIVTILSIDNLPYRDINTKILPDPYIKIILLPDRRRKFQTKVHKRTQSPHFNETFQFQITYEELSRRILLLSVYDFGRSTKRKLIGTVKVDDVSTMPDITSNDITCIRSIVPGTESDPDLGELTLSLCYLPNAKRVTVTIVKASALKPMDITGKSDPYVKVILLIHGKKIRKKKTSVQPNTLNPTYNESLEFDVSIESLEDADLIFKVIDYDRVGANELIGCVGIGAHFDGVNYDHWFQMLEHPRVPITESYNLRETIPIITCSSPRTTHKIINSNNI</sequence>
<dbReference type="PANTHER" id="PTHR10024:SF374">
    <property type="entry name" value="C2 DOMAIN-CONTAINING PROTEIN"/>
    <property type="match status" value="1"/>
</dbReference>
<dbReference type="PRINTS" id="PR00399">
    <property type="entry name" value="SYNAPTOTAGMN"/>
</dbReference>
<dbReference type="Proteomes" id="UP000663870">
    <property type="component" value="Unassembled WGS sequence"/>
</dbReference>
<dbReference type="Pfam" id="PF00168">
    <property type="entry name" value="C2"/>
    <property type="match status" value="2"/>
</dbReference>
<feature type="domain" description="C2" evidence="3">
    <location>
        <begin position="407"/>
        <end position="530"/>
    </location>
</feature>
<dbReference type="GO" id="GO:0070382">
    <property type="term" value="C:exocytic vesicle"/>
    <property type="evidence" value="ECO:0007669"/>
    <property type="project" value="TreeGrafter"/>
</dbReference>
<keyword evidence="7" id="KW-1185">Reference proteome</keyword>
<dbReference type="Gene3D" id="2.60.40.150">
    <property type="entry name" value="C2 domain"/>
    <property type="match status" value="2"/>
</dbReference>
<gene>
    <name evidence="5" type="ORF">JXQ802_LOCUS28161</name>
    <name evidence="4" type="ORF">PYM288_LOCUS18817</name>
</gene>
<dbReference type="Proteomes" id="UP000663854">
    <property type="component" value="Unassembled WGS sequence"/>
</dbReference>
<dbReference type="InterPro" id="IPR035892">
    <property type="entry name" value="C2_domain_sf"/>
</dbReference>